<keyword evidence="9" id="KW-1185">Reference proteome</keyword>
<dbReference type="GO" id="GO:0005576">
    <property type="term" value="C:extracellular region"/>
    <property type="evidence" value="ECO:0007669"/>
    <property type="project" value="UniProtKB-SubCell"/>
</dbReference>
<organism evidence="8 9">
    <name type="scientific">Pavo cristatus</name>
    <name type="common">Indian peafowl</name>
    <name type="synonym">Blue peafowl</name>
    <dbReference type="NCBI Taxonomy" id="9049"/>
    <lineage>
        <taxon>Eukaryota</taxon>
        <taxon>Metazoa</taxon>
        <taxon>Chordata</taxon>
        <taxon>Craniata</taxon>
        <taxon>Vertebrata</taxon>
        <taxon>Euteleostomi</taxon>
        <taxon>Archelosauria</taxon>
        <taxon>Archosauria</taxon>
        <taxon>Dinosauria</taxon>
        <taxon>Saurischia</taxon>
        <taxon>Theropoda</taxon>
        <taxon>Coelurosauria</taxon>
        <taxon>Aves</taxon>
        <taxon>Neognathae</taxon>
        <taxon>Galloanserae</taxon>
        <taxon>Galliformes</taxon>
        <taxon>Phasianidae</taxon>
        <taxon>Phasianinae</taxon>
        <taxon>Pavo</taxon>
    </lineage>
</organism>
<evidence type="ECO:0000259" key="7">
    <source>
        <dbReference type="PROSITE" id="PS51092"/>
    </source>
</evidence>
<keyword evidence="4" id="KW-0677">Repeat</keyword>
<dbReference type="Pfam" id="PF00040">
    <property type="entry name" value="fn2"/>
    <property type="match status" value="1"/>
</dbReference>
<evidence type="ECO:0000256" key="1">
    <source>
        <dbReference type="ARBA" id="ARBA00004613"/>
    </source>
</evidence>
<keyword evidence="3" id="KW-0964">Secreted</keyword>
<dbReference type="GO" id="GO:0009986">
    <property type="term" value="C:cell surface"/>
    <property type="evidence" value="ECO:0007669"/>
    <property type="project" value="TreeGrafter"/>
</dbReference>
<dbReference type="PROSITE" id="PS00023">
    <property type="entry name" value="FN2_1"/>
    <property type="match status" value="1"/>
</dbReference>
<dbReference type="InterPro" id="IPR036943">
    <property type="entry name" value="FN_type2_sf"/>
</dbReference>
<dbReference type="AlphaFoldDB" id="A0A8C9G3H1"/>
<sequence length="130" mass="15121">AEYAVSLALWMYFYLKLCHINEGWTYIISYLHLCNYCISLIKHSVLHASDIVLDLDVCAVLLHVVKRTYLSFSVTEKGEFCVFPFKYKGKSYDKCITEEKNRPWCATTVDYQGDGKWGFCVNGKNFLYLT</sequence>
<evidence type="ECO:0000256" key="3">
    <source>
        <dbReference type="ARBA" id="ARBA00022525"/>
    </source>
</evidence>
<dbReference type="SMART" id="SM00059">
    <property type="entry name" value="FN2"/>
    <property type="match status" value="1"/>
</dbReference>
<dbReference type="GO" id="GO:0008201">
    <property type="term" value="F:heparin binding"/>
    <property type="evidence" value="ECO:0007669"/>
    <property type="project" value="TreeGrafter"/>
</dbReference>
<feature type="domain" description="Fibronectin type-II" evidence="7">
    <location>
        <begin position="76"/>
        <end position="122"/>
    </location>
</feature>
<dbReference type="InterPro" id="IPR000562">
    <property type="entry name" value="FN_type2_dom"/>
</dbReference>
<evidence type="ECO:0000256" key="6">
    <source>
        <dbReference type="PROSITE-ProRule" id="PRU00479"/>
    </source>
</evidence>
<evidence type="ECO:0000256" key="5">
    <source>
        <dbReference type="ARBA" id="ARBA00023157"/>
    </source>
</evidence>
<dbReference type="SUPFAM" id="SSF57440">
    <property type="entry name" value="Kringle-like"/>
    <property type="match status" value="1"/>
</dbReference>
<dbReference type="InterPro" id="IPR051666">
    <property type="entry name" value="SP_Capacitation_Regulator"/>
</dbReference>
<comment type="similarity">
    <text evidence="2">Belongs to the seminal plasma protein family.</text>
</comment>
<evidence type="ECO:0000313" key="8">
    <source>
        <dbReference type="Ensembl" id="ENSPSTP00000021783.1"/>
    </source>
</evidence>
<evidence type="ECO:0000256" key="2">
    <source>
        <dbReference type="ARBA" id="ARBA00010011"/>
    </source>
</evidence>
<evidence type="ECO:0000256" key="4">
    <source>
        <dbReference type="ARBA" id="ARBA00022737"/>
    </source>
</evidence>
<dbReference type="Proteomes" id="UP000694428">
    <property type="component" value="Unplaced"/>
</dbReference>
<comment type="subcellular location">
    <subcellularLocation>
        <location evidence="1">Secreted</location>
    </subcellularLocation>
</comment>
<dbReference type="InterPro" id="IPR013806">
    <property type="entry name" value="Kringle-like"/>
</dbReference>
<dbReference type="PANTHER" id="PTHR22918:SF1">
    <property type="entry name" value="FIBRONECTIN TYPE-II DOMAIN-CONTAINING PROTEIN"/>
    <property type="match status" value="1"/>
</dbReference>
<name>A0A8C9G3H1_PAVCR</name>
<keyword evidence="5" id="KW-1015">Disulfide bond</keyword>
<dbReference type="CDD" id="cd00062">
    <property type="entry name" value="FN2"/>
    <property type="match status" value="1"/>
</dbReference>
<dbReference type="PRINTS" id="PR00013">
    <property type="entry name" value="FNTYPEII"/>
</dbReference>
<dbReference type="Ensembl" id="ENSPSTT00000022869.1">
    <property type="protein sequence ID" value="ENSPSTP00000021783.1"/>
    <property type="gene ID" value="ENSPSTG00000015931.1"/>
</dbReference>
<dbReference type="PANTHER" id="PTHR22918">
    <property type="entry name" value="SEMINAL PLASMA PROTEIN"/>
    <property type="match status" value="1"/>
</dbReference>
<reference evidence="8" key="2">
    <citation type="submission" date="2025-09" db="UniProtKB">
        <authorList>
            <consortium name="Ensembl"/>
        </authorList>
    </citation>
    <scope>IDENTIFICATION</scope>
</reference>
<comment type="caution">
    <text evidence="6">Lacks conserved residue(s) required for the propagation of feature annotation.</text>
</comment>
<dbReference type="PROSITE" id="PS51092">
    <property type="entry name" value="FN2_2"/>
    <property type="match status" value="1"/>
</dbReference>
<protein>
    <recommendedName>
        <fullName evidence="7">Fibronectin type-II domain-containing protein</fullName>
    </recommendedName>
</protein>
<proteinExistence type="inferred from homology"/>
<accession>A0A8C9G3H1</accession>
<dbReference type="FunFam" id="2.10.10.10:FF:000009">
    <property type="entry name" value="Epididymal sperm-binding protein 1"/>
    <property type="match status" value="1"/>
</dbReference>
<evidence type="ECO:0000313" key="9">
    <source>
        <dbReference type="Proteomes" id="UP000694428"/>
    </source>
</evidence>
<reference evidence="8" key="1">
    <citation type="submission" date="2025-08" db="UniProtKB">
        <authorList>
            <consortium name="Ensembl"/>
        </authorList>
    </citation>
    <scope>IDENTIFICATION</scope>
</reference>
<dbReference type="Gene3D" id="2.10.10.10">
    <property type="entry name" value="Fibronectin, type II, collagen-binding"/>
    <property type="match status" value="1"/>
</dbReference>